<evidence type="ECO:0000256" key="1">
    <source>
        <dbReference type="SAM" id="Phobius"/>
    </source>
</evidence>
<accession>A0A1H3P699</accession>
<dbReference type="EMBL" id="FNPV01000006">
    <property type="protein sequence ID" value="SDY96646.1"/>
    <property type="molecule type" value="Genomic_DNA"/>
</dbReference>
<dbReference type="SUPFAM" id="SSF49879">
    <property type="entry name" value="SMAD/FHA domain"/>
    <property type="match status" value="2"/>
</dbReference>
<dbReference type="Pfam" id="PF00498">
    <property type="entry name" value="FHA"/>
    <property type="match status" value="2"/>
</dbReference>
<feature type="domain" description="FHA" evidence="2">
    <location>
        <begin position="24"/>
        <end position="75"/>
    </location>
</feature>
<keyword evidence="4" id="KW-1185">Reference proteome</keyword>
<feature type="transmembrane region" description="Helical" evidence="1">
    <location>
        <begin position="393"/>
        <end position="414"/>
    </location>
</feature>
<organism evidence="3 4">
    <name type="scientific">Tindallia californiensis</name>
    <dbReference type="NCBI Taxonomy" id="159292"/>
    <lineage>
        <taxon>Bacteria</taxon>
        <taxon>Bacillati</taxon>
        <taxon>Bacillota</taxon>
        <taxon>Clostridia</taxon>
        <taxon>Peptostreptococcales</taxon>
        <taxon>Tindalliaceae</taxon>
        <taxon>Tindallia</taxon>
    </lineage>
</organism>
<dbReference type="InterPro" id="IPR025098">
    <property type="entry name" value="DUF4013"/>
</dbReference>
<proteinExistence type="predicted"/>
<keyword evidence="1" id="KW-1133">Transmembrane helix</keyword>
<dbReference type="RefSeq" id="WP_093313705.1">
    <property type="nucleotide sequence ID" value="NZ_FNPV01000006.1"/>
</dbReference>
<keyword evidence="1" id="KW-0472">Membrane</keyword>
<dbReference type="PANTHER" id="PTHR23308">
    <property type="entry name" value="NUCLEAR INHIBITOR OF PROTEIN PHOSPHATASE-1"/>
    <property type="match status" value="1"/>
</dbReference>
<feature type="domain" description="FHA" evidence="2">
    <location>
        <begin position="118"/>
        <end position="167"/>
    </location>
</feature>
<dbReference type="InterPro" id="IPR000253">
    <property type="entry name" value="FHA_dom"/>
</dbReference>
<dbReference type="Proteomes" id="UP000199230">
    <property type="component" value="Unassembled WGS sequence"/>
</dbReference>
<dbReference type="OrthoDB" id="9816434at2"/>
<feature type="transmembrane region" description="Helical" evidence="1">
    <location>
        <begin position="367"/>
        <end position="387"/>
    </location>
</feature>
<feature type="transmembrane region" description="Helical" evidence="1">
    <location>
        <begin position="233"/>
        <end position="254"/>
    </location>
</feature>
<feature type="transmembrane region" description="Helical" evidence="1">
    <location>
        <begin position="275"/>
        <end position="304"/>
    </location>
</feature>
<dbReference type="Gene3D" id="2.60.200.20">
    <property type="match status" value="2"/>
</dbReference>
<sequence>MSWYIEVREGFDQGKKITLNNGPVVIGRDQSRCNLILSDENISRVHARVTMDIAGSIVIEDLGSTHGTHVNRQQIHEPRVITAEDSLVLGGCSIGLVWESSVETERTEGGQNPPLDVFLIGRDPSNQLVIDDPKVSRSHARIECRPEGYYLTDSNSTYGTSLNGKKISGTVLLPMASWISIEKYHYYFDGEKLMTEKGETVAVLNPRVRSSSEMLMFSEIMAIPFKATDVLKWGIGCLLSMIPIISFFVSGYRYKLYQNGMKGSLEMPEWNDWKNLFVTGFFFSLIKFLYFLPPTLLLLAMTYIAASRVDFTTTRFIIAIIPGSLACLGMGLMLPMGWGRYVDSGKLGDAFRFTEIINGIRAVSTHYLRGVAVVIGMLIIMGMLSWIPYFGAVLLVVSSFFLMVFSGILFGNLYRLSQQYLP</sequence>
<dbReference type="SMART" id="SM00240">
    <property type="entry name" value="FHA"/>
    <property type="match status" value="2"/>
</dbReference>
<dbReference type="PROSITE" id="PS50006">
    <property type="entry name" value="FHA_DOMAIN"/>
    <property type="match status" value="2"/>
</dbReference>
<dbReference type="STRING" id="159292.SAMN05192546_10634"/>
<dbReference type="CDD" id="cd00060">
    <property type="entry name" value="FHA"/>
    <property type="match status" value="2"/>
</dbReference>
<dbReference type="InterPro" id="IPR050923">
    <property type="entry name" value="Cell_Proc_Reg/RNA_Proc"/>
</dbReference>
<dbReference type="AlphaFoldDB" id="A0A1H3P699"/>
<name>A0A1H3P699_9FIRM</name>
<evidence type="ECO:0000259" key="2">
    <source>
        <dbReference type="PROSITE" id="PS50006"/>
    </source>
</evidence>
<reference evidence="3 4" key="1">
    <citation type="submission" date="2016-10" db="EMBL/GenBank/DDBJ databases">
        <authorList>
            <person name="de Groot N.N."/>
        </authorList>
    </citation>
    <scope>NUCLEOTIDE SEQUENCE [LARGE SCALE GENOMIC DNA]</scope>
    <source>
        <strain evidence="3 4">APO</strain>
    </source>
</reference>
<evidence type="ECO:0000313" key="3">
    <source>
        <dbReference type="EMBL" id="SDY96646.1"/>
    </source>
</evidence>
<gene>
    <name evidence="3" type="ORF">SAMN05192546_10634</name>
</gene>
<feature type="transmembrane region" description="Helical" evidence="1">
    <location>
        <begin position="316"/>
        <end position="338"/>
    </location>
</feature>
<keyword evidence="1" id="KW-0812">Transmembrane</keyword>
<protein>
    <submittedName>
        <fullName evidence="3">FHA domain-containing protein</fullName>
    </submittedName>
</protein>
<dbReference type="Pfam" id="PF13197">
    <property type="entry name" value="DUF4013"/>
    <property type="match status" value="1"/>
</dbReference>
<evidence type="ECO:0000313" key="4">
    <source>
        <dbReference type="Proteomes" id="UP000199230"/>
    </source>
</evidence>
<dbReference type="InterPro" id="IPR008984">
    <property type="entry name" value="SMAD_FHA_dom_sf"/>
</dbReference>